<feature type="region of interest" description="Disordered" evidence="13">
    <location>
        <begin position="499"/>
        <end position="597"/>
    </location>
</feature>
<evidence type="ECO:0000256" key="9">
    <source>
        <dbReference type="ARBA" id="ARBA00038887"/>
    </source>
</evidence>
<keyword evidence="7" id="KW-0119">Carbohydrate metabolism</keyword>
<evidence type="ECO:0000256" key="3">
    <source>
        <dbReference type="ARBA" id="ARBA00022679"/>
    </source>
</evidence>
<dbReference type="Gene3D" id="3.40.1190.20">
    <property type="match status" value="1"/>
</dbReference>
<dbReference type="InterPro" id="IPR002173">
    <property type="entry name" value="Carboh/pur_kinase_PfkB_CS"/>
</dbReference>
<evidence type="ECO:0000256" key="5">
    <source>
        <dbReference type="ARBA" id="ARBA00022777"/>
    </source>
</evidence>
<dbReference type="GO" id="GO:0005829">
    <property type="term" value="C:cytosol"/>
    <property type="evidence" value="ECO:0007669"/>
    <property type="project" value="TreeGrafter"/>
</dbReference>
<dbReference type="InterPro" id="IPR002139">
    <property type="entry name" value="Ribo/fructo_kinase"/>
</dbReference>
<dbReference type="GO" id="GO:0005524">
    <property type="term" value="F:ATP binding"/>
    <property type="evidence" value="ECO:0007669"/>
    <property type="project" value="UniProtKB-KW"/>
</dbReference>
<name>A0A498KL75_MALDO</name>
<evidence type="ECO:0000256" key="11">
    <source>
        <dbReference type="RuleBase" id="RU003704"/>
    </source>
</evidence>
<dbReference type="EMBL" id="RDQH01000327">
    <property type="protein sequence ID" value="RXI08478.1"/>
    <property type="molecule type" value="Genomic_DNA"/>
</dbReference>
<dbReference type="InterPro" id="IPR007033">
    <property type="entry name" value="GORAB"/>
</dbReference>
<keyword evidence="16" id="KW-1185">Reference proteome</keyword>
<dbReference type="InterPro" id="IPR029056">
    <property type="entry name" value="Ribokinase-like"/>
</dbReference>
<comment type="similarity">
    <text evidence="2 11">Belongs to the carbohydrate kinase PfkB family.</text>
</comment>
<protein>
    <recommendedName>
        <fullName evidence="9">fructokinase</fullName>
        <ecNumber evidence="9">2.7.1.4</ecNumber>
    </recommendedName>
</protein>
<sequence>MANNLAPAQDKKLGLREDSKDESSDKKGGSQDDKSLVVCFGEMLIDFVPTVSGVSLAEASAFQKAPGGAPANVAVGVARLGGSAGFIGKVGDDEFGYMLSDILKQNNVDNSGVRFDPNARTALAFVTLRADGEREFLFFRHPSADMLLRESELDINLIKKAKIFHYGSISLIDEPCRSTHLAAMKIAKESGCILSYDPNLRLPLWPSEDAARKSIMSIWDQADIIKISEDEIRFLTGGDDPYDDNVVLTKLFHPNLRLLVVTEGSEGCRYYTQKFHGRVGGVKVKAVDTTGAGDAFVGGLLDSIASNLSLFQDEKGLREALLFANACGALTVTERGAIPAMPTGEAVLQMASNSNLNPSLQPEIGPDGLAREASVITYTEKIIENEQLQLRRYIEENYSKIRDVERELAQLSMEMKLTAGPKKSALEHLRKKIEMSTEKIHAAKLKEEQARKVWEAALQAVKDEEAIKQQLCEDLNQLVQESSSSQFTRLEELKRRLEAMNPSRSSASISHDGKSMGPDAPTVPGSKESGGVAQNIPNPGNGGNVSVANGHNQQPPVEGEGRGKKKSQFHGRGKGLGAVPKGRGPPPPGWTGAGFDA</sequence>
<dbReference type="InterPro" id="IPR050306">
    <property type="entry name" value="PfkB_Carbo_kinase"/>
</dbReference>
<feature type="compositionally biased region" description="Polar residues" evidence="13">
    <location>
        <begin position="544"/>
        <end position="555"/>
    </location>
</feature>
<dbReference type="EC" id="2.7.1.4" evidence="9"/>
<dbReference type="STRING" id="3750.A0A498KL75"/>
<dbReference type="GO" id="GO:0008865">
    <property type="term" value="F:fructokinase activity"/>
    <property type="evidence" value="ECO:0007669"/>
    <property type="project" value="UniProtKB-EC"/>
</dbReference>
<keyword evidence="4" id="KW-0547">Nucleotide-binding</keyword>
<comment type="caution">
    <text evidence="15">The sequence shown here is derived from an EMBL/GenBank/DDBJ whole genome shotgun (WGS) entry which is preliminary data.</text>
</comment>
<proteinExistence type="inferred from homology"/>
<feature type="coiled-coil region" evidence="12">
    <location>
        <begin position="394"/>
        <end position="481"/>
    </location>
</feature>
<evidence type="ECO:0000256" key="10">
    <source>
        <dbReference type="ARBA" id="ARBA00048451"/>
    </source>
</evidence>
<keyword evidence="12" id="KW-0175">Coiled coil</keyword>
<dbReference type="FunFam" id="3.40.1190.20:FF:000005">
    <property type="entry name" value="Probable fructokinase-2"/>
    <property type="match status" value="1"/>
</dbReference>
<feature type="compositionally biased region" description="Basic residues" evidence="13">
    <location>
        <begin position="563"/>
        <end position="573"/>
    </location>
</feature>
<keyword evidence="3 11" id="KW-0808">Transferase</keyword>
<dbReference type="InterPro" id="IPR011611">
    <property type="entry name" value="PfkB_dom"/>
</dbReference>
<dbReference type="PANTHER" id="PTHR43085">
    <property type="entry name" value="HEXOKINASE FAMILY MEMBER"/>
    <property type="match status" value="1"/>
</dbReference>
<keyword evidence="6" id="KW-0067">ATP-binding</keyword>
<dbReference type="PANTHER" id="PTHR43085:SF7">
    <property type="entry name" value="FRUCTOKINASE-7-RELATED"/>
    <property type="match status" value="1"/>
</dbReference>
<evidence type="ECO:0000256" key="8">
    <source>
        <dbReference type="ARBA" id="ARBA00037195"/>
    </source>
</evidence>
<evidence type="ECO:0000256" key="2">
    <source>
        <dbReference type="ARBA" id="ARBA00010688"/>
    </source>
</evidence>
<organism evidence="15 16">
    <name type="scientific">Malus domestica</name>
    <name type="common">Apple</name>
    <name type="synonym">Pyrus malus</name>
    <dbReference type="NCBI Taxonomy" id="3750"/>
    <lineage>
        <taxon>Eukaryota</taxon>
        <taxon>Viridiplantae</taxon>
        <taxon>Streptophyta</taxon>
        <taxon>Embryophyta</taxon>
        <taxon>Tracheophyta</taxon>
        <taxon>Spermatophyta</taxon>
        <taxon>Magnoliopsida</taxon>
        <taxon>eudicotyledons</taxon>
        <taxon>Gunneridae</taxon>
        <taxon>Pentapetalae</taxon>
        <taxon>rosids</taxon>
        <taxon>fabids</taxon>
        <taxon>Rosales</taxon>
        <taxon>Rosaceae</taxon>
        <taxon>Amygdaloideae</taxon>
        <taxon>Maleae</taxon>
        <taxon>Malus</taxon>
    </lineage>
</organism>
<dbReference type="Pfam" id="PF04949">
    <property type="entry name" value="Transcrip_act"/>
    <property type="match status" value="1"/>
</dbReference>
<dbReference type="GO" id="GO:0006000">
    <property type="term" value="P:fructose metabolic process"/>
    <property type="evidence" value="ECO:0007669"/>
    <property type="project" value="TreeGrafter"/>
</dbReference>
<evidence type="ECO:0000256" key="7">
    <source>
        <dbReference type="ARBA" id="ARBA00023277"/>
    </source>
</evidence>
<comment type="pathway">
    <text evidence="1">Glycan biosynthesis; starch biosynthesis.</text>
</comment>
<evidence type="ECO:0000259" key="14">
    <source>
        <dbReference type="Pfam" id="PF00294"/>
    </source>
</evidence>
<evidence type="ECO:0000256" key="6">
    <source>
        <dbReference type="ARBA" id="ARBA00022840"/>
    </source>
</evidence>
<feature type="compositionally biased region" description="Basic and acidic residues" evidence="13">
    <location>
        <begin position="9"/>
        <end position="32"/>
    </location>
</feature>
<comment type="function">
    <text evidence="8">May play an important role in maintaining the flux of carbon towards starch formation.</text>
</comment>
<evidence type="ECO:0000313" key="16">
    <source>
        <dbReference type="Proteomes" id="UP000290289"/>
    </source>
</evidence>
<evidence type="ECO:0000256" key="4">
    <source>
        <dbReference type="ARBA" id="ARBA00022741"/>
    </source>
</evidence>
<dbReference type="SUPFAM" id="SSF53613">
    <property type="entry name" value="Ribokinase-like"/>
    <property type="match status" value="1"/>
</dbReference>
<evidence type="ECO:0000256" key="13">
    <source>
        <dbReference type="SAM" id="MobiDB-lite"/>
    </source>
</evidence>
<dbReference type="PROSITE" id="PS00584">
    <property type="entry name" value="PFKB_KINASES_2"/>
    <property type="match status" value="1"/>
</dbReference>
<dbReference type="Pfam" id="PF00294">
    <property type="entry name" value="PfkB"/>
    <property type="match status" value="1"/>
</dbReference>
<accession>A0A498KL75</accession>
<dbReference type="Proteomes" id="UP000290289">
    <property type="component" value="Chromosome 1"/>
</dbReference>
<evidence type="ECO:0000256" key="1">
    <source>
        <dbReference type="ARBA" id="ARBA00004727"/>
    </source>
</evidence>
<feature type="domain" description="Carbohydrate kinase PfkB" evidence="14">
    <location>
        <begin position="35"/>
        <end position="343"/>
    </location>
</feature>
<evidence type="ECO:0000313" key="15">
    <source>
        <dbReference type="EMBL" id="RXI08478.1"/>
    </source>
</evidence>
<dbReference type="PRINTS" id="PR00990">
    <property type="entry name" value="RIBOKINASE"/>
</dbReference>
<dbReference type="PROSITE" id="PS00583">
    <property type="entry name" value="PFKB_KINASES_1"/>
    <property type="match status" value="1"/>
</dbReference>
<dbReference type="CDD" id="cd01167">
    <property type="entry name" value="bac_FRK"/>
    <property type="match status" value="1"/>
</dbReference>
<gene>
    <name evidence="15" type="ORF">DVH24_022622</name>
</gene>
<feature type="region of interest" description="Disordered" evidence="13">
    <location>
        <begin position="1"/>
        <end position="32"/>
    </location>
</feature>
<keyword evidence="5 11" id="KW-0418">Kinase</keyword>
<dbReference type="AlphaFoldDB" id="A0A498KL75"/>
<evidence type="ECO:0000256" key="12">
    <source>
        <dbReference type="SAM" id="Coils"/>
    </source>
</evidence>
<reference evidence="15 16" key="1">
    <citation type="submission" date="2018-10" db="EMBL/GenBank/DDBJ databases">
        <title>A high-quality apple genome assembly.</title>
        <authorList>
            <person name="Hu J."/>
        </authorList>
    </citation>
    <scope>NUCLEOTIDE SEQUENCE [LARGE SCALE GENOMIC DNA]</scope>
    <source>
        <strain evidence="16">cv. HFTH1</strain>
        <tissue evidence="15">Young leaf</tissue>
    </source>
</reference>
<comment type="catalytic activity">
    <reaction evidence="10">
        <text>D-fructose + ATP = D-fructose 6-phosphate + ADP + H(+)</text>
        <dbReference type="Rhea" id="RHEA:16125"/>
        <dbReference type="ChEBI" id="CHEBI:15378"/>
        <dbReference type="ChEBI" id="CHEBI:30616"/>
        <dbReference type="ChEBI" id="CHEBI:37721"/>
        <dbReference type="ChEBI" id="CHEBI:61527"/>
        <dbReference type="ChEBI" id="CHEBI:456216"/>
        <dbReference type="EC" id="2.7.1.4"/>
    </reaction>
</comment>